<name>A0ABR1KIA1_9PEZI</name>
<keyword evidence="3" id="KW-1185">Reference proteome</keyword>
<organism evidence="2 3">
    <name type="scientific">Phyllosticta citriasiana</name>
    <dbReference type="NCBI Taxonomy" id="595635"/>
    <lineage>
        <taxon>Eukaryota</taxon>
        <taxon>Fungi</taxon>
        <taxon>Dikarya</taxon>
        <taxon>Ascomycota</taxon>
        <taxon>Pezizomycotina</taxon>
        <taxon>Dothideomycetes</taxon>
        <taxon>Dothideomycetes incertae sedis</taxon>
        <taxon>Botryosphaeriales</taxon>
        <taxon>Phyllostictaceae</taxon>
        <taxon>Phyllosticta</taxon>
    </lineage>
</organism>
<feature type="region of interest" description="Disordered" evidence="1">
    <location>
        <begin position="162"/>
        <end position="235"/>
    </location>
</feature>
<dbReference type="Proteomes" id="UP001363622">
    <property type="component" value="Unassembled WGS sequence"/>
</dbReference>
<feature type="compositionally biased region" description="Low complexity" evidence="1">
    <location>
        <begin position="162"/>
        <end position="178"/>
    </location>
</feature>
<sequence>MSSLTLTDLKAYYHHTSSSDLTPHLHIAYRLYYIYEANKTTLPLAHRASTLRLFTDFFDPHNTVYRDLFTAQGKAPFESNDPCLDPATFERVLDAFMGLSHFEVLWRSAWAREVADVLVEREACVEKLRLRARAGAMHAEDSGEEEGKGEAVEDFVACSDLGMSDAGSGSSDGEAPSAGEEKVDDDDENSSSEPAWDPFGDDDGSNNEDTASKDDDVDDELSSSVDGWKLAGGQAEYKATEIGFKDYDDYDHPASKHDWMHEGACGKFPESGEETALKDDNDDHDDNDKDDHHSSSKSKWEPIRTYGASNGVRSFDDDADRSWDKYGRW</sequence>
<evidence type="ECO:0000256" key="1">
    <source>
        <dbReference type="SAM" id="MobiDB-lite"/>
    </source>
</evidence>
<dbReference type="EMBL" id="JBBPHU010000008">
    <property type="protein sequence ID" value="KAK7514945.1"/>
    <property type="molecule type" value="Genomic_DNA"/>
</dbReference>
<proteinExistence type="predicted"/>
<reference evidence="2 3" key="1">
    <citation type="submission" date="2024-04" db="EMBL/GenBank/DDBJ databases">
        <title>Phyllosticta paracitricarpa is synonymous to the EU quarantine fungus P. citricarpa based on phylogenomic analyses.</title>
        <authorList>
            <consortium name="Lawrence Berkeley National Laboratory"/>
            <person name="Van Ingen-Buijs V.A."/>
            <person name="Van Westerhoven A.C."/>
            <person name="Haridas S."/>
            <person name="Skiadas P."/>
            <person name="Martin F."/>
            <person name="Groenewald J.Z."/>
            <person name="Crous P.W."/>
            <person name="Seidl M.F."/>
        </authorList>
    </citation>
    <scope>NUCLEOTIDE SEQUENCE [LARGE SCALE GENOMIC DNA]</scope>
    <source>
        <strain evidence="2 3">CBS 123371</strain>
    </source>
</reference>
<feature type="compositionally biased region" description="Basic and acidic residues" evidence="1">
    <location>
        <begin position="275"/>
        <end position="302"/>
    </location>
</feature>
<evidence type="ECO:0000313" key="3">
    <source>
        <dbReference type="Proteomes" id="UP001363622"/>
    </source>
</evidence>
<evidence type="ECO:0000313" key="2">
    <source>
        <dbReference type="EMBL" id="KAK7514945.1"/>
    </source>
</evidence>
<feature type="region of interest" description="Disordered" evidence="1">
    <location>
        <begin position="259"/>
        <end position="329"/>
    </location>
</feature>
<feature type="compositionally biased region" description="Basic and acidic residues" evidence="1">
    <location>
        <begin position="314"/>
        <end position="329"/>
    </location>
</feature>
<gene>
    <name evidence="2" type="ORF">IWZ03DRAFT_382104</name>
</gene>
<protein>
    <submittedName>
        <fullName evidence="2">Uncharacterized protein</fullName>
    </submittedName>
</protein>
<comment type="caution">
    <text evidence="2">The sequence shown here is derived from an EMBL/GenBank/DDBJ whole genome shotgun (WGS) entry which is preliminary data.</text>
</comment>
<accession>A0ABR1KIA1</accession>